<feature type="compositionally biased region" description="Basic and acidic residues" evidence="1">
    <location>
        <begin position="18"/>
        <end position="27"/>
    </location>
</feature>
<feature type="transmembrane region" description="Helical" evidence="2">
    <location>
        <begin position="132"/>
        <end position="155"/>
    </location>
</feature>
<keyword evidence="2" id="KW-0472">Membrane</keyword>
<evidence type="ECO:0000313" key="3">
    <source>
        <dbReference type="EMBL" id="KZV89088.1"/>
    </source>
</evidence>
<feature type="region of interest" description="Disordered" evidence="1">
    <location>
        <begin position="1"/>
        <end position="49"/>
    </location>
</feature>
<feature type="compositionally biased region" description="Low complexity" evidence="1">
    <location>
        <begin position="31"/>
        <end position="40"/>
    </location>
</feature>
<evidence type="ECO:0000256" key="2">
    <source>
        <dbReference type="SAM" id="Phobius"/>
    </source>
</evidence>
<dbReference type="EMBL" id="KV426082">
    <property type="protein sequence ID" value="KZV89088.1"/>
    <property type="molecule type" value="Genomic_DNA"/>
</dbReference>
<evidence type="ECO:0000313" key="4">
    <source>
        <dbReference type="Proteomes" id="UP000077266"/>
    </source>
</evidence>
<feature type="region of interest" description="Disordered" evidence="1">
    <location>
        <begin position="73"/>
        <end position="126"/>
    </location>
</feature>
<name>A0A165FJ84_EXIGL</name>
<keyword evidence="2" id="KW-1133">Transmembrane helix</keyword>
<sequence>MNTVTAYSVAIASNPRNTDARADKSVEKSPNGAKNAAKIKAGVKTKRTKRAVRKTALMKWFARTPKKMAARMNSDSAVAREDQEQEKGPEWLDTDEDEGPKWLGIDEDEGPKGVRIDEDDNKEHGPMQRHSLLTRVALIIMAILLIAAVAIAWAAQASVLPAQKLWFNTAVVKLLPRFGDNNTIHAFAKPTATPPTPSTRTLQTIAWSEKAWAFLSEWHTRAKYNAHRVAKRISPKHTRKGMHRVVGLSKKAHVKLREMCMKEWRGE</sequence>
<feature type="compositionally biased region" description="Basic and acidic residues" evidence="1">
    <location>
        <begin position="78"/>
        <end position="90"/>
    </location>
</feature>
<evidence type="ECO:0000256" key="1">
    <source>
        <dbReference type="SAM" id="MobiDB-lite"/>
    </source>
</evidence>
<feature type="compositionally biased region" description="Basic and acidic residues" evidence="1">
    <location>
        <begin position="110"/>
        <end position="126"/>
    </location>
</feature>
<proteinExistence type="predicted"/>
<accession>A0A165FJ84</accession>
<organism evidence="3 4">
    <name type="scientific">Exidia glandulosa HHB12029</name>
    <dbReference type="NCBI Taxonomy" id="1314781"/>
    <lineage>
        <taxon>Eukaryota</taxon>
        <taxon>Fungi</taxon>
        <taxon>Dikarya</taxon>
        <taxon>Basidiomycota</taxon>
        <taxon>Agaricomycotina</taxon>
        <taxon>Agaricomycetes</taxon>
        <taxon>Auriculariales</taxon>
        <taxon>Exidiaceae</taxon>
        <taxon>Exidia</taxon>
    </lineage>
</organism>
<dbReference type="AlphaFoldDB" id="A0A165FJ84"/>
<dbReference type="Proteomes" id="UP000077266">
    <property type="component" value="Unassembled WGS sequence"/>
</dbReference>
<keyword evidence="2" id="KW-0812">Transmembrane</keyword>
<gene>
    <name evidence="3" type="ORF">EXIGLDRAFT_772095</name>
</gene>
<protein>
    <submittedName>
        <fullName evidence="3">Uncharacterized protein</fullName>
    </submittedName>
</protein>
<reference evidence="3 4" key="1">
    <citation type="journal article" date="2016" name="Mol. Biol. Evol.">
        <title>Comparative Genomics of Early-Diverging Mushroom-Forming Fungi Provides Insights into the Origins of Lignocellulose Decay Capabilities.</title>
        <authorList>
            <person name="Nagy L.G."/>
            <person name="Riley R."/>
            <person name="Tritt A."/>
            <person name="Adam C."/>
            <person name="Daum C."/>
            <person name="Floudas D."/>
            <person name="Sun H."/>
            <person name="Yadav J.S."/>
            <person name="Pangilinan J."/>
            <person name="Larsson K.H."/>
            <person name="Matsuura K."/>
            <person name="Barry K."/>
            <person name="Labutti K."/>
            <person name="Kuo R."/>
            <person name="Ohm R.A."/>
            <person name="Bhattacharya S.S."/>
            <person name="Shirouzu T."/>
            <person name="Yoshinaga Y."/>
            <person name="Martin F.M."/>
            <person name="Grigoriev I.V."/>
            <person name="Hibbett D.S."/>
        </authorList>
    </citation>
    <scope>NUCLEOTIDE SEQUENCE [LARGE SCALE GENOMIC DNA]</scope>
    <source>
        <strain evidence="3 4">HHB12029</strain>
    </source>
</reference>
<dbReference type="InParanoid" id="A0A165FJ84"/>
<keyword evidence="4" id="KW-1185">Reference proteome</keyword>